<evidence type="ECO:0000313" key="2">
    <source>
        <dbReference type="EMBL" id="KAJ8975266.1"/>
    </source>
</evidence>
<comment type="caution">
    <text evidence="2">The sequence shown here is derived from an EMBL/GenBank/DDBJ whole genome shotgun (WGS) entry which is preliminary data.</text>
</comment>
<feature type="compositionally biased region" description="Polar residues" evidence="1">
    <location>
        <begin position="46"/>
        <end position="56"/>
    </location>
</feature>
<name>A0ABQ9JB85_9CUCU</name>
<keyword evidence="3" id="KW-1185">Reference proteome</keyword>
<proteinExistence type="predicted"/>
<organism evidence="2 3">
    <name type="scientific">Molorchus minor</name>
    <dbReference type="NCBI Taxonomy" id="1323400"/>
    <lineage>
        <taxon>Eukaryota</taxon>
        <taxon>Metazoa</taxon>
        <taxon>Ecdysozoa</taxon>
        <taxon>Arthropoda</taxon>
        <taxon>Hexapoda</taxon>
        <taxon>Insecta</taxon>
        <taxon>Pterygota</taxon>
        <taxon>Neoptera</taxon>
        <taxon>Endopterygota</taxon>
        <taxon>Coleoptera</taxon>
        <taxon>Polyphaga</taxon>
        <taxon>Cucujiformia</taxon>
        <taxon>Chrysomeloidea</taxon>
        <taxon>Cerambycidae</taxon>
        <taxon>Lamiinae</taxon>
        <taxon>Monochamini</taxon>
        <taxon>Molorchus</taxon>
    </lineage>
</organism>
<dbReference type="Proteomes" id="UP001162164">
    <property type="component" value="Unassembled WGS sequence"/>
</dbReference>
<dbReference type="EMBL" id="JAPWTJ010000850">
    <property type="protein sequence ID" value="KAJ8975266.1"/>
    <property type="molecule type" value="Genomic_DNA"/>
</dbReference>
<feature type="region of interest" description="Disordered" evidence="1">
    <location>
        <begin position="37"/>
        <end position="56"/>
    </location>
</feature>
<accession>A0ABQ9JB85</accession>
<reference evidence="2" key="1">
    <citation type="journal article" date="2023" name="Insect Mol. Biol.">
        <title>Genome sequencing provides insights into the evolution of gene families encoding plant cell wall-degrading enzymes in longhorned beetles.</title>
        <authorList>
            <person name="Shin N.R."/>
            <person name="Okamura Y."/>
            <person name="Kirsch R."/>
            <person name="Pauchet Y."/>
        </authorList>
    </citation>
    <scope>NUCLEOTIDE SEQUENCE</scope>
    <source>
        <strain evidence="2">MMC_N1</strain>
    </source>
</reference>
<protein>
    <submittedName>
        <fullName evidence="2">Uncharacterized protein</fullName>
    </submittedName>
</protein>
<evidence type="ECO:0000256" key="1">
    <source>
        <dbReference type="SAM" id="MobiDB-lite"/>
    </source>
</evidence>
<gene>
    <name evidence="2" type="ORF">NQ317_012679</name>
</gene>
<sequence length="84" mass="9724">MKRRISRTAKIARIAIKNDVTKIASAAETKLKQDSNADRDVDLKGDQTNSPTIPDRTYTINTYKKRERLWKLLCTNRSRSKEET</sequence>
<evidence type="ECO:0000313" key="3">
    <source>
        <dbReference type="Proteomes" id="UP001162164"/>
    </source>
</evidence>